<dbReference type="AlphaFoldDB" id="T0LNW8"/>
<dbReference type="HOGENOM" id="CLU_1219616_0_0_1"/>
<organism evidence="1 2">
    <name type="scientific">Colletotrichum gloeosporioides (strain Cg-14)</name>
    <name type="common">Anthracnose fungus</name>
    <name type="synonym">Glomerella cingulata</name>
    <dbReference type="NCBI Taxonomy" id="1237896"/>
    <lineage>
        <taxon>Eukaryota</taxon>
        <taxon>Fungi</taxon>
        <taxon>Dikarya</taxon>
        <taxon>Ascomycota</taxon>
        <taxon>Pezizomycotina</taxon>
        <taxon>Sordariomycetes</taxon>
        <taxon>Hypocreomycetidae</taxon>
        <taxon>Glomerellales</taxon>
        <taxon>Glomerellaceae</taxon>
        <taxon>Colletotrichum</taxon>
        <taxon>Colletotrichum gloeosporioides species complex</taxon>
    </lineage>
</organism>
<evidence type="ECO:0000313" key="2">
    <source>
        <dbReference type="Proteomes" id="UP000015530"/>
    </source>
</evidence>
<dbReference type="EMBL" id="AMYD01001373">
    <property type="protein sequence ID" value="EQB53401.1"/>
    <property type="molecule type" value="Genomic_DNA"/>
</dbReference>
<name>T0LNW8_COLGC</name>
<gene>
    <name evidence="1" type="ORF">CGLO_06878</name>
</gene>
<dbReference type="Proteomes" id="UP000015530">
    <property type="component" value="Unassembled WGS sequence"/>
</dbReference>
<accession>T0LNW8</accession>
<protein>
    <submittedName>
        <fullName evidence="1">Uncharacterized protein</fullName>
    </submittedName>
</protein>
<sequence>MVSTNNTPGDIVVADDGEELGGSTVVADEEIARVLEVEEKPSDIRLWNVVCTSKGVVCDSPAEVGTDVVFEEGVVVEPIDANEDVVVGETVPELEEVLKPEEALELEEVRNTVSVELRSTLELSNPSVLKKAVKLLFEIELAPGIEKVLNGVVGVLLEGPPAFMDACEVLVVDPMEKLLDGEMDVLMVDSSKLVEDELTLFDEVELVDSTKIEFEDCLTGRQSSLSV</sequence>
<comment type="caution">
    <text evidence="1">The sequence shown here is derived from an EMBL/GenBank/DDBJ whole genome shotgun (WGS) entry which is preliminary data.</text>
</comment>
<proteinExistence type="predicted"/>
<evidence type="ECO:0000313" key="1">
    <source>
        <dbReference type="EMBL" id="EQB53401.1"/>
    </source>
</evidence>
<reference evidence="2" key="1">
    <citation type="journal article" date="2013" name="Mol. Plant Microbe Interact.">
        <title>Global aspects of pacC regulation of pathogenicity genes in Colletotrichum gloeosporioides as revealed by transcriptome analysis.</title>
        <authorList>
            <person name="Alkan N."/>
            <person name="Meng X."/>
            <person name="Friedlander G."/>
            <person name="Reuveni E."/>
            <person name="Sukno S."/>
            <person name="Sherman A."/>
            <person name="Thon M."/>
            <person name="Fluhr R."/>
            <person name="Prusky D."/>
        </authorList>
    </citation>
    <scope>NUCLEOTIDE SEQUENCE [LARGE SCALE GENOMIC DNA]</scope>
    <source>
        <strain evidence="2">Cg-14</strain>
    </source>
</reference>